<feature type="region of interest" description="Disordered" evidence="8">
    <location>
        <begin position="1"/>
        <end position="22"/>
    </location>
</feature>
<dbReference type="PROSITE" id="PS50928">
    <property type="entry name" value="ABC_TM1"/>
    <property type="match status" value="1"/>
</dbReference>
<dbReference type="PANTHER" id="PTHR43386">
    <property type="entry name" value="OLIGOPEPTIDE TRANSPORT SYSTEM PERMEASE PROTEIN APPC"/>
    <property type="match status" value="1"/>
</dbReference>
<dbReference type="Proteomes" id="UP000030147">
    <property type="component" value="Unassembled WGS sequence"/>
</dbReference>
<feature type="transmembrane region" description="Helical" evidence="7">
    <location>
        <begin position="37"/>
        <end position="58"/>
    </location>
</feature>
<dbReference type="AlphaFoldDB" id="A0A0A2T6H3"/>
<dbReference type="GO" id="GO:0005886">
    <property type="term" value="C:plasma membrane"/>
    <property type="evidence" value="ECO:0007669"/>
    <property type="project" value="UniProtKB-SubCell"/>
</dbReference>
<keyword evidence="3" id="KW-1003">Cell membrane</keyword>
<evidence type="ECO:0000256" key="7">
    <source>
        <dbReference type="RuleBase" id="RU363032"/>
    </source>
</evidence>
<evidence type="ECO:0000256" key="1">
    <source>
        <dbReference type="ARBA" id="ARBA00004651"/>
    </source>
</evidence>
<keyword evidence="2 7" id="KW-0813">Transport</keyword>
<feature type="transmembrane region" description="Helical" evidence="7">
    <location>
        <begin position="102"/>
        <end position="128"/>
    </location>
</feature>
<proteinExistence type="inferred from homology"/>
<evidence type="ECO:0000256" key="4">
    <source>
        <dbReference type="ARBA" id="ARBA00022692"/>
    </source>
</evidence>
<feature type="domain" description="ABC transmembrane type-1" evidence="9">
    <location>
        <begin position="98"/>
        <end position="292"/>
    </location>
</feature>
<dbReference type="OrthoDB" id="9797472at2"/>
<dbReference type="PANTHER" id="PTHR43386:SF1">
    <property type="entry name" value="D,D-DIPEPTIDE TRANSPORT SYSTEM PERMEASE PROTEIN DDPC-RELATED"/>
    <property type="match status" value="1"/>
</dbReference>
<name>A0A0A2T6H3_9BACI</name>
<sequence>MEVVHNKNSQTENSTTKPQKSMSPWAMARRKFMKNKLAMISLSYLIVLGILSFLAPYITTADISRVNIGDMSLAPSAEHWFGTDTSGRDVFTRLLYGGRVSLLVGISCTAIILFIGTLIGSVAGYFGGAVDSMLMRFTDFILNFPFLVFVIVLNAILFGIVSGVWVLIVVLSILGWGGVARLVRSKILSEKENEYILASISIGCKPGKIILKHLLPNVLTTVIVQATILFATMIVAESGLSYLGFGVPQEVPSWGNMLAASQQPEVLQNMPWIWVPPALVLILTILSINFIGEGIKEALNPKSYR</sequence>
<dbReference type="RefSeq" id="WP_036823180.1">
    <property type="nucleotide sequence ID" value="NZ_AVBF01000068.1"/>
</dbReference>
<evidence type="ECO:0000256" key="2">
    <source>
        <dbReference type="ARBA" id="ARBA00022448"/>
    </source>
</evidence>
<dbReference type="InterPro" id="IPR053523">
    <property type="entry name" value="Oligopeptide_permease_AppC"/>
</dbReference>
<dbReference type="NCBIfam" id="NF045476">
    <property type="entry name" value="Opp4C"/>
    <property type="match status" value="1"/>
</dbReference>
<organism evidence="10 11">
    <name type="scientific">Pontibacillus yanchengensis Y32</name>
    <dbReference type="NCBI Taxonomy" id="1385514"/>
    <lineage>
        <taxon>Bacteria</taxon>
        <taxon>Bacillati</taxon>
        <taxon>Bacillota</taxon>
        <taxon>Bacilli</taxon>
        <taxon>Bacillales</taxon>
        <taxon>Bacillaceae</taxon>
        <taxon>Pontibacillus</taxon>
    </lineage>
</organism>
<dbReference type="InterPro" id="IPR000515">
    <property type="entry name" value="MetI-like"/>
</dbReference>
<dbReference type="EMBL" id="AVBF01000068">
    <property type="protein sequence ID" value="KGP71352.1"/>
    <property type="molecule type" value="Genomic_DNA"/>
</dbReference>
<gene>
    <name evidence="10" type="ORF">N782_19825</name>
</gene>
<evidence type="ECO:0000259" key="9">
    <source>
        <dbReference type="PROSITE" id="PS50928"/>
    </source>
</evidence>
<dbReference type="SUPFAM" id="SSF161098">
    <property type="entry name" value="MetI-like"/>
    <property type="match status" value="1"/>
</dbReference>
<dbReference type="InterPro" id="IPR050366">
    <property type="entry name" value="BP-dependent_transpt_permease"/>
</dbReference>
<feature type="transmembrane region" description="Helical" evidence="7">
    <location>
        <begin position="164"/>
        <end position="183"/>
    </location>
</feature>
<comment type="caution">
    <text evidence="10">The sequence shown here is derived from an EMBL/GenBank/DDBJ whole genome shotgun (WGS) entry which is preliminary data.</text>
</comment>
<protein>
    <submittedName>
        <fullName evidence="10">Peptide ABC transporter permease</fullName>
    </submittedName>
</protein>
<feature type="transmembrane region" description="Helical" evidence="7">
    <location>
        <begin position="214"/>
        <end position="236"/>
    </location>
</feature>
<keyword evidence="4 7" id="KW-0812">Transmembrane</keyword>
<accession>A0A0A2T6H3</accession>
<dbReference type="GO" id="GO:0055085">
    <property type="term" value="P:transmembrane transport"/>
    <property type="evidence" value="ECO:0007669"/>
    <property type="project" value="InterPro"/>
</dbReference>
<dbReference type="Pfam" id="PF00528">
    <property type="entry name" value="BPD_transp_1"/>
    <property type="match status" value="1"/>
</dbReference>
<keyword evidence="6 7" id="KW-0472">Membrane</keyword>
<dbReference type="Pfam" id="PF12911">
    <property type="entry name" value="OppC_N"/>
    <property type="match status" value="1"/>
</dbReference>
<comment type="subcellular location">
    <subcellularLocation>
        <location evidence="1 7">Cell membrane</location>
        <topology evidence="1 7">Multi-pass membrane protein</topology>
    </subcellularLocation>
</comment>
<dbReference type="STRING" id="1385514.N782_19825"/>
<dbReference type="eggNOG" id="COG1173">
    <property type="taxonomic scope" value="Bacteria"/>
</dbReference>
<evidence type="ECO:0000256" key="6">
    <source>
        <dbReference type="ARBA" id="ARBA00023136"/>
    </source>
</evidence>
<evidence type="ECO:0000256" key="5">
    <source>
        <dbReference type="ARBA" id="ARBA00022989"/>
    </source>
</evidence>
<reference evidence="10 11" key="1">
    <citation type="journal article" date="2015" name="Stand. Genomic Sci.">
        <title>High quality draft genome sequence of the moderately halophilic bacterium Pontibacillus yanchengensis Y32(T) and comparison among Pontibacillus genomes.</title>
        <authorList>
            <person name="Huang J."/>
            <person name="Qiao Z.X."/>
            <person name="Tang J.W."/>
            <person name="Wang G."/>
        </authorList>
    </citation>
    <scope>NUCLEOTIDE SEQUENCE [LARGE SCALE GENOMIC DNA]</scope>
    <source>
        <strain evidence="10 11">Y32</strain>
    </source>
</reference>
<comment type="similarity">
    <text evidence="7">Belongs to the binding-protein-dependent transport system permease family.</text>
</comment>
<dbReference type="Gene3D" id="1.10.3720.10">
    <property type="entry name" value="MetI-like"/>
    <property type="match status" value="1"/>
</dbReference>
<keyword evidence="5 7" id="KW-1133">Transmembrane helix</keyword>
<evidence type="ECO:0000313" key="11">
    <source>
        <dbReference type="Proteomes" id="UP000030147"/>
    </source>
</evidence>
<dbReference type="CDD" id="cd06261">
    <property type="entry name" value="TM_PBP2"/>
    <property type="match status" value="1"/>
</dbReference>
<feature type="transmembrane region" description="Helical" evidence="7">
    <location>
        <begin position="140"/>
        <end position="158"/>
    </location>
</feature>
<evidence type="ECO:0000256" key="8">
    <source>
        <dbReference type="SAM" id="MobiDB-lite"/>
    </source>
</evidence>
<evidence type="ECO:0000256" key="3">
    <source>
        <dbReference type="ARBA" id="ARBA00022475"/>
    </source>
</evidence>
<evidence type="ECO:0000313" key="10">
    <source>
        <dbReference type="EMBL" id="KGP71352.1"/>
    </source>
</evidence>
<dbReference type="InterPro" id="IPR025966">
    <property type="entry name" value="OppC_N"/>
</dbReference>
<feature type="transmembrane region" description="Helical" evidence="7">
    <location>
        <begin position="272"/>
        <end position="292"/>
    </location>
</feature>
<dbReference type="InterPro" id="IPR035906">
    <property type="entry name" value="MetI-like_sf"/>
</dbReference>
<keyword evidence="11" id="KW-1185">Reference proteome</keyword>